<proteinExistence type="predicted"/>
<evidence type="ECO:0000313" key="2">
    <source>
        <dbReference type="WBParaSite" id="maker-unitig_34654-snap-gene-0.2-mRNA-1"/>
    </source>
</evidence>
<reference evidence="2" key="1">
    <citation type="submission" date="2016-11" db="UniProtKB">
        <authorList>
            <consortium name="WormBaseParasite"/>
        </authorList>
    </citation>
    <scope>IDENTIFICATION</scope>
</reference>
<name>A0A1I8FHW2_9PLAT</name>
<keyword evidence="1" id="KW-1185">Reference proteome</keyword>
<dbReference type="AlphaFoldDB" id="A0A1I8FHW2"/>
<accession>A0A1I8FHW2</accession>
<sequence>QRAIARLPRLAAVEPQPHQAGRAVRGRDRLPEAALAPAVPRSHGGGGDPEAAAKFKRLHPSLPVLLDKLGAPDEAEMAGTAARGAEGLGAGVRLRCKRADTGESRKAPAGPHAGAAHLIAFIRKAFRLPPTAQLSFLYLCDNMPGIESTHGGGDSRGAVLQYRLWGHDPGQVLMTAEMESFLDVSMAGQLKIPNAKPWFPGEQLQFAEQRSESRSKDRRRRGSCCIVNKQPQNLWASWLRNGNADRLLGRFSCHWQRQTPGAIRWALRSICLSATREMNAIMNKNSADVRDCTPVRGPVPLQTSAPRSSLQSGITRWLYLSDK</sequence>
<organism evidence="1 2">
    <name type="scientific">Macrostomum lignano</name>
    <dbReference type="NCBI Taxonomy" id="282301"/>
    <lineage>
        <taxon>Eukaryota</taxon>
        <taxon>Metazoa</taxon>
        <taxon>Spiralia</taxon>
        <taxon>Lophotrochozoa</taxon>
        <taxon>Platyhelminthes</taxon>
        <taxon>Rhabditophora</taxon>
        <taxon>Macrostomorpha</taxon>
        <taxon>Macrostomida</taxon>
        <taxon>Macrostomidae</taxon>
        <taxon>Macrostomum</taxon>
    </lineage>
</organism>
<protein>
    <submittedName>
        <fullName evidence="2">Ras-associating domain-containing protein</fullName>
    </submittedName>
</protein>
<evidence type="ECO:0000313" key="1">
    <source>
        <dbReference type="Proteomes" id="UP000095280"/>
    </source>
</evidence>
<dbReference type="Proteomes" id="UP000095280">
    <property type="component" value="Unplaced"/>
</dbReference>
<dbReference type="WBParaSite" id="maker-unitig_34654-snap-gene-0.2-mRNA-1">
    <property type="protein sequence ID" value="maker-unitig_34654-snap-gene-0.2-mRNA-1"/>
    <property type="gene ID" value="maker-unitig_34654-snap-gene-0.2"/>
</dbReference>